<evidence type="ECO:0000313" key="2">
    <source>
        <dbReference type="RefSeq" id="XP_073907339.1"/>
    </source>
</evidence>
<keyword evidence="1" id="KW-1185">Reference proteome</keyword>
<sequence length="188" mass="20678">MAGSEPAGSDAVKEGSMTFKDVTMAFTQKEWEQLGPAQRNLYKDVMLENYSNRDSMGCQAPKPDVISKLEKREEPWLEEGKRPSQSHLSKIARPRQMGTSEKSRQPRVSTRGAVGRSRGNRRPQELEAVGIGGRGKRPWEQCARACRVRAAGRAGRSASAAELLCLAVSGLFVLREDGIKKVHLTTGP</sequence>
<gene>
    <name evidence="2" type="primary">Zfp37</name>
</gene>
<proteinExistence type="predicted"/>
<dbReference type="Proteomes" id="UP001732720">
    <property type="component" value="Chromosome 13"/>
</dbReference>
<evidence type="ECO:0000313" key="1">
    <source>
        <dbReference type="Proteomes" id="UP001732720"/>
    </source>
</evidence>
<accession>A0AC58KQY4</accession>
<protein>
    <submittedName>
        <fullName evidence="2">Zinc finger protein 37 homolog isoform X2</fullName>
    </submittedName>
</protein>
<organism evidence="1 2">
    <name type="scientific">Castor canadensis</name>
    <name type="common">American beaver</name>
    <dbReference type="NCBI Taxonomy" id="51338"/>
    <lineage>
        <taxon>Eukaryota</taxon>
        <taxon>Metazoa</taxon>
        <taxon>Chordata</taxon>
        <taxon>Craniata</taxon>
        <taxon>Vertebrata</taxon>
        <taxon>Euteleostomi</taxon>
        <taxon>Mammalia</taxon>
        <taxon>Eutheria</taxon>
        <taxon>Euarchontoglires</taxon>
        <taxon>Glires</taxon>
        <taxon>Rodentia</taxon>
        <taxon>Castorimorpha</taxon>
        <taxon>Castoridae</taxon>
        <taxon>Castor</taxon>
    </lineage>
</organism>
<name>A0AC58KQY4_CASCN</name>
<reference evidence="2" key="1">
    <citation type="submission" date="2025-08" db="UniProtKB">
        <authorList>
            <consortium name="RefSeq"/>
        </authorList>
    </citation>
    <scope>IDENTIFICATION</scope>
</reference>
<dbReference type="RefSeq" id="XP_073907339.1">
    <property type="nucleotide sequence ID" value="XM_074051238.1"/>
</dbReference>